<evidence type="ECO:0000313" key="5">
    <source>
        <dbReference type="Proteomes" id="UP000615446"/>
    </source>
</evidence>
<keyword evidence="2" id="KW-0812">Transmembrane</keyword>
<reference evidence="4" key="1">
    <citation type="submission" date="2019-10" db="EMBL/GenBank/DDBJ databases">
        <title>Conservation and host-specific expression of non-tandemly repeated heterogenous ribosome RNA gene in arbuscular mycorrhizal fungi.</title>
        <authorList>
            <person name="Maeda T."/>
            <person name="Kobayashi Y."/>
            <person name="Nakagawa T."/>
            <person name="Ezawa T."/>
            <person name="Yamaguchi K."/>
            <person name="Bino T."/>
            <person name="Nishimoto Y."/>
            <person name="Shigenobu S."/>
            <person name="Kawaguchi M."/>
        </authorList>
    </citation>
    <scope>NUCLEOTIDE SEQUENCE</scope>
    <source>
        <strain evidence="4">HR1</strain>
    </source>
</reference>
<evidence type="ECO:0000259" key="3">
    <source>
        <dbReference type="PROSITE" id="PS51912"/>
    </source>
</evidence>
<evidence type="ECO:0000256" key="2">
    <source>
        <dbReference type="SAM" id="Phobius"/>
    </source>
</evidence>
<dbReference type="Pfam" id="PF00501">
    <property type="entry name" value="AMP-binding"/>
    <property type="match status" value="2"/>
</dbReference>
<evidence type="ECO:0000313" key="4">
    <source>
        <dbReference type="EMBL" id="GES81232.1"/>
    </source>
</evidence>
<dbReference type="InterPro" id="IPR056881">
    <property type="entry name" value="Mug62_dom"/>
</dbReference>
<dbReference type="GO" id="GO:0005829">
    <property type="term" value="C:cytosol"/>
    <property type="evidence" value="ECO:0007669"/>
    <property type="project" value="TreeGrafter"/>
</dbReference>
<comment type="caution">
    <text evidence="4">The sequence shown here is derived from an EMBL/GenBank/DDBJ whole genome shotgun (WGS) entry which is preliminary data.</text>
</comment>
<name>A0A8H3QJB3_9GLOM</name>
<dbReference type="Gene3D" id="3.30.300.30">
    <property type="match status" value="2"/>
</dbReference>
<dbReference type="OrthoDB" id="69964at2759"/>
<dbReference type="PANTHER" id="PTHR22754">
    <property type="entry name" value="DISCO-INTERACTING PROTEIN 2 DIP2 -RELATED"/>
    <property type="match status" value="1"/>
</dbReference>
<keyword evidence="2" id="KW-0472">Membrane</keyword>
<organism evidence="4 5">
    <name type="scientific">Rhizophagus clarus</name>
    <dbReference type="NCBI Taxonomy" id="94130"/>
    <lineage>
        <taxon>Eukaryota</taxon>
        <taxon>Fungi</taxon>
        <taxon>Fungi incertae sedis</taxon>
        <taxon>Mucoromycota</taxon>
        <taxon>Glomeromycotina</taxon>
        <taxon>Glomeromycetes</taxon>
        <taxon>Glomerales</taxon>
        <taxon>Glomeraceae</taxon>
        <taxon>Rhizophagus</taxon>
    </lineage>
</organism>
<proteinExistence type="predicted"/>
<feature type="region of interest" description="Disordered" evidence="1">
    <location>
        <begin position="963"/>
        <end position="982"/>
    </location>
</feature>
<dbReference type="InterPro" id="IPR025110">
    <property type="entry name" value="AMP-bd_C"/>
</dbReference>
<feature type="compositionally biased region" description="Polar residues" evidence="1">
    <location>
        <begin position="95"/>
        <end position="109"/>
    </location>
</feature>
<dbReference type="InterPro" id="IPR010506">
    <property type="entry name" value="DMAP1-bd"/>
</dbReference>
<dbReference type="InterPro" id="IPR042099">
    <property type="entry name" value="ANL_N_sf"/>
</dbReference>
<protein>
    <submittedName>
        <fullName evidence="4">Acetyl-CoA synthetase-like protein</fullName>
    </submittedName>
</protein>
<dbReference type="EMBL" id="BLAL01000054">
    <property type="protein sequence ID" value="GES81232.1"/>
    <property type="molecule type" value="Genomic_DNA"/>
</dbReference>
<evidence type="ECO:0000256" key="1">
    <source>
        <dbReference type="SAM" id="MobiDB-lite"/>
    </source>
</evidence>
<feature type="compositionally biased region" description="Polar residues" evidence="1">
    <location>
        <begin position="327"/>
        <end position="339"/>
    </location>
</feature>
<feature type="transmembrane region" description="Helical" evidence="2">
    <location>
        <begin position="1227"/>
        <end position="1253"/>
    </location>
</feature>
<feature type="domain" description="DMAP1-binding" evidence="3">
    <location>
        <begin position="2"/>
        <end position="142"/>
    </location>
</feature>
<dbReference type="Pfam" id="PF23024">
    <property type="entry name" value="AMP-dom_DIP2-like"/>
    <property type="match status" value="1"/>
</dbReference>
<dbReference type="InterPro" id="IPR045851">
    <property type="entry name" value="AMP-bd_C_sf"/>
</dbReference>
<sequence>MDYNSLPPEFQDRLAELEQEYEEGELTKKGFEKKKNSLFEEYRQHTEGENHEINDILETLSIYSAPMITSEAGDGGGSPTNSISSGNYYIPQDGGYSTKSNQYNPNQQRYPGHSVQHYVANQPPLPHNAFSHHQPPPRTSSDLRPDPIHINPTSTSTSPKISPLNPNSNNQQIPTMNYRPPHQYNHSFAPFGTAPPPQFRPMQPSGRPPLPPHGYHHQASLQYFPPNTSGFPVRPNRPIAPQIPQVRSAPPYGIEIPPGTAPSVPVGRTRHLVSEDAVERARSISGARSSLDISDTASIKGYTRSTGEYDYLPARIQDDNASIRSGRSSIYTTSNSNGQRFGGMISPDDRPGRSVGNRISLYNSMVYSEILDPTPTFDPELSKLGGLQFMPFEPRELPFENLDPLNPSTSLSNFTDVAALLRYRGQTAPKRTAFIVLDQKGREVHEWTWEKLHLKAEKMAQVISKESGLMKGERVALIYRKAEILEFLVALYGCFFAGVVAVPVNAVEEFRELKFILEATEAKLALTTEHNHKVFTRDLLAQKKELPTNVTWWKTNEYGALNLKKGDELGPINVTELAYIEYTKSPNGELKGVAISHQTIMAQCNVMRGSVTDLKMREYLDKQRNQGFKQQSDNGDEGNNEVSGKVVDTVLSYLEPRQQVGLILGALWGVYCGNTTVYLGSLGPDIPGLWVNCISKYKATIALADYPGLNPIVSSFISDPLATLNFSKKQTPDLSSLRFLFIDTLTIDVQKNQEIIEQFLVPLGAQLPKDVLTPLSSLPEHGGMVLSFGDLLGVQGLDDRVEGERGVKVFLLDREELKENRVVVIGIGEGGKEKDWEQGVMKVGAFGFVMPETTIAVVDPETTALCLPNTVGEIWVDSPSLSGGFWNLPKHTESIFHARPIFVPGDTKQPEYFDQEFLRTGLLGSLINGQLVIFGLYEHRIRQLIEPFNKERQKKLVVVNRSEYDGGSDEEETSDDKKQEEEEKDKYKFHYTLDLENTVKRMVEGVHDCVVIEVYIKDQNLPVMIAESALPIEKLTALADEIFDKLVMYHGLRLYTISICAQGSLPRVWKNGKKLINSITCKKYFEYGRLQVLHVKTCALDTVFNIPIGEDTVAGIWGPSKLWLILRDAMAARQEMSNGLRRTQYTIMDIPQEVLDEKTSINLLKFRSIVDVLLWRTQMSPEETAYSILDAKGKEGKPISWKKLNNRIATIAYYLQKKGCKAGDHTVLIFPHGIDFVCSIFACMVLGIIAIPISQTEPTKASEDIPALFGLVEDFKINYLLVNTDTEQVLKGRQIQNFIKTMNGSSKQLDGNNSKVLPLLINISKAPKYTKTLKESNYVMMEEWLQPQWAAVVMCYFSADQRRSCVRLNHDTLLALCKVQKETCRLISTRALLSCVRHFNGIGFVYTVLIGIYLGSPTILISPLDYHANPLMWFETLSKFKIKDTYATFPMLQHAMSFYDNMEYRNFSLQHLKNLMIPVDCRPNANLYKKIVKTFLANRLEEVNVNYIYSHIANPMITTRSYMCVEPFELYLDLKSLRRGIIKVVDPDDEPFGVLLHDSGMVPVSTQVAIVHPETRRPCLSNEFGEIWVSSDSNAKSSYGSTEPLDQKRYSAIIDGGDPRMAYLRTGDLGFLYTVQKPVGEGGALVEFQCLFFLGPIAETFEVNGLIHFPVDIEFTVERCHQLSHYNLIAPDGCVVFQANGETVCLVEVRASEGILNLVPCIMNSILDEHQFIIDVIVFIGPGTLPKSRLGEKQRTKIMTSWLSGNLSTLHVHYVKPPPSNSRPNSYLLPPYMMHSQQLIATNPSPSPTLDPTRYSITTGFINTTRSNINPSAMPSNMMNNELSLSNSNRGSLIANNRTNSQELTQNANSYQVNNANTGTVNM</sequence>
<dbReference type="SUPFAM" id="SSF56801">
    <property type="entry name" value="Acetyl-CoA synthetase-like"/>
    <property type="match status" value="2"/>
</dbReference>
<dbReference type="PROSITE" id="PS51912">
    <property type="entry name" value="DMAP1_BIND"/>
    <property type="match status" value="1"/>
</dbReference>
<dbReference type="Proteomes" id="UP000615446">
    <property type="component" value="Unassembled WGS sequence"/>
</dbReference>
<dbReference type="SMART" id="SM01137">
    <property type="entry name" value="DMAP_binding"/>
    <property type="match status" value="1"/>
</dbReference>
<accession>A0A8H3QJB3</accession>
<dbReference type="Pfam" id="PF24919">
    <property type="entry name" value="Mug62"/>
    <property type="match status" value="1"/>
</dbReference>
<dbReference type="Pfam" id="PF06464">
    <property type="entry name" value="DMAP_binding"/>
    <property type="match status" value="1"/>
</dbReference>
<dbReference type="Gene3D" id="3.40.50.12780">
    <property type="entry name" value="N-terminal domain of ligase-like"/>
    <property type="match status" value="2"/>
</dbReference>
<feature type="region of interest" description="Disordered" evidence="1">
    <location>
        <begin position="71"/>
        <end position="165"/>
    </location>
</feature>
<dbReference type="InterPro" id="IPR000873">
    <property type="entry name" value="AMP-dep_synth/lig_dom"/>
</dbReference>
<gene>
    <name evidence="4" type="ORF">RCL2_000848500</name>
</gene>
<dbReference type="PANTHER" id="PTHR22754:SF32">
    <property type="entry name" value="DISCO-INTERACTING PROTEIN 2"/>
    <property type="match status" value="1"/>
</dbReference>
<keyword evidence="2" id="KW-1133">Transmembrane helix</keyword>
<feature type="region of interest" description="Disordered" evidence="1">
    <location>
        <begin position="327"/>
        <end position="352"/>
    </location>
</feature>